<feature type="signal peptide" evidence="1">
    <location>
        <begin position="1"/>
        <end position="19"/>
    </location>
</feature>
<dbReference type="OrthoDB" id="949196at2"/>
<evidence type="ECO:0000256" key="1">
    <source>
        <dbReference type="SAM" id="SignalP"/>
    </source>
</evidence>
<comment type="caution">
    <text evidence="2">The sequence shown here is derived from an EMBL/GenBank/DDBJ whole genome shotgun (WGS) entry which is preliminary data.</text>
</comment>
<evidence type="ECO:0000313" key="2">
    <source>
        <dbReference type="EMBL" id="RUL59648.1"/>
    </source>
</evidence>
<evidence type="ECO:0000313" key="3">
    <source>
        <dbReference type="Proteomes" id="UP000278983"/>
    </source>
</evidence>
<keyword evidence="3" id="KW-1185">Reference proteome</keyword>
<feature type="chain" id="PRO_5019536766" description="GLPGLI family protein" evidence="1">
    <location>
        <begin position="20"/>
        <end position="185"/>
    </location>
</feature>
<evidence type="ECO:0008006" key="4">
    <source>
        <dbReference type="Google" id="ProtNLM"/>
    </source>
</evidence>
<accession>A0A432LLE3</accession>
<dbReference type="EMBL" id="RYYU01000001">
    <property type="protein sequence ID" value="RUL59648.1"/>
    <property type="molecule type" value="Genomic_DNA"/>
</dbReference>
<dbReference type="Proteomes" id="UP000278983">
    <property type="component" value="Unassembled WGS sequence"/>
</dbReference>
<dbReference type="RefSeq" id="WP_126678755.1">
    <property type="nucleotide sequence ID" value="NZ_RYYU01000001.1"/>
</dbReference>
<protein>
    <recommendedName>
        <fullName evidence="4">GLPGLI family protein</fullName>
    </recommendedName>
</protein>
<reference evidence="2 3" key="1">
    <citation type="submission" date="2018-12" db="EMBL/GenBank/DDBJ databases">
        <title>Genome sequencing of Prevotella sp. KCOM 3155 (= JS262).</title>
        <authorList>
            <person name="Kook J.-K."/>
            <person name="Park S.-N."/>
            <person name="Lim Y.K."/>
        </authorList>
    </citation>
    <scope>NUCLEOTIDE SEQUENCE [LARGE SCALE GENOMIC DNA]</scope>
    <source>
        <strain evidence="2 3">KCOM 3155</strain>
    </source>
</reference>
<proteinExistence type="predicted"/>
<gene>
    <name evidence="2" type="ORF">EHV08_07650</name>
</gene>
<organism evidence="2 3">
    <name type="scientific">Prevotella koreensis</name>
    <dbReference type="NCBI Taxonomy" id="2490854"/>
    <lineage>
        <taxon>Bacteria</taxon>
        <taxon>Pseudomonadati</taxon>
        <taxon>Bacteroidota</taxon>
        <taxon>Bacteroidia</taxon>
        <taxon>Bacteroidales</taxon>
        <taxon>Prevotellaceae</taxon>
        <taxon>Prevotella</taxon>
    </lineage>
</organism>
<dbReference type="AlphaFoldDB" id="A0A432LLE3"/>
<sequence length="185" mass="21536">MKKMIFIAMAISISQFALAQSTEKKVSRIREQYNSAQEIAKFMNDDEWMENECHTLTFKSKINYAGRGKVEHDTKMLLTRAAETNENTDDFNTFRPWLTRENIVYSAGIYREMLFDKVTGKLLFCYQRAPLSNGDVGEVRFYYDNGKLIKAVPNNVKSYYIRTPKEIISIAESVKKMVANYNYID</sequence>
<name>A0A432LLE3_9BACT</name>
<keyword evidence="1" id="KW-0732">Signal</keyword>